<dbReference type="RefSeq" id="WP_051170677.1">
    <property type="nucleotide sequence ID" value="NZ_ATMJ01000001.1"/>
</dbReference>
<comment type="caution">
    <text evidence="2">The sequence shown here is derived from an EMBL/GenBank/DDBJ whole genome shotgun (WGS) entry which is preliminary data.</text>
</comment>
<evidence type="ECO:0000256" key="1">
    <source>
        <dbReference type="SAM" id="SignalP"/>
    </source>
</evidence>
<gene>
    <name evidence="2" type="ORF">GTPT_2658</name>
</gene>
<proteinExistence type="predicted"/>
<accession>A0A085JDC2</accession>
<dbReference type="OrthoDB" id="6681673at2"/>
<feature type="signal peptide" evidence="1">
    <location>
        <begin position="1"/>
        <end position="20"/>
    </location>
</feature>
<reference evidence="2 3" key="1">
    <citation type="submission" date="2014-05" db="EMBL/GenBank/DDBJ databases">
        <title>ATOL: Assembling a taxonomically balanced genome-scale reconstruction of the evolutionary history of the Enterobacteriaceae.</title>
        <authorList>
            <person name="Plunkett G.III."/>
            <person name="Neeno-Eckwall E.C."/>
            <person name="Glasner J.D."/>
            <person name="Perna N.T."/>
        </authorList>
    </citation>
    <scope>NUCLEOTIDE SEQUENCE [LARGE SCALE GENOMIC DNA]</scope>
    <source>
        <strain evidence="2 3">ATCC 33301</strain>
    </source>
</reference>
<keyword evidence="3" id="KW-1185">Reference proteome</keyword>
<organism evidence="2 3">
    <name type="scientific">Tatumella ptyseos ATCC 33301</name>
    <dbReference type="NCBI Taxonomy" id="1005995"/>
    <lineage>
        <taxon>Bacteria</taxon>
        <taxon>Pseudomonadati</taxon>
        <taxon>Pseudomonadota</taxon>
        <taxon>Gammaproteobacteria</taxon>
        <taxon>Enterobacterales</taxon>
        <taxon>Erwiniaceae</taxon>
        <taxon>Tatumella</taxon>
    </lineage>
</organism>
<dbReference type="EMBL" id="JMPR01000038">
    <property type="protein sequence ID" value="KFD18468.1"/>
    <property type="molecule type" value="Genomic_DNA"/>
</dbReference>
<dbReference type="eggNOG" id="ENOG5031MNE">
    <property type="taxonomic scope" value="Bacteria"/>
</dbReference>
<sequence>MKKISLTLLAALIPLSNSFAGTCLVGHTEDVILTGKSAAFAQTQSRTTWEDWIWRGPIYLCPQGSGGVTSCTYIWGQTKTTGYQWGGTVGLNLSKIPVIGGALSLFSVSANYSHQQSFSTNYNWNISVEPGYYAQPIQVVVRRWTQGSYRGGYVHNPTTSCSTGIASTPAPNWYGWDNSVVAGRWTANIEQSRYASYYVHK</sequence>
<feature type="chain" id="PRO_5001793543" evidence="1">
    <location>
        <begin position="21"/>
        <end position="201"/>
    </location>
</feature>
<evidence type="ECO:0000313" key="3">
    <source>
        <dbReference type="Proteomes" id="UP000028602"/>
    </source>
</evidence>
<protein>
    <submittedName>
        <fullName evidence="2">Uncharacterized protein</fullName>
    </submittedName>
</protein>
<name>A0A085JDC2_9GAMM</name>
<dbReference type="AlphaFoldDB" id="A0A085JDC2"/>
<evidence type="ECO:0000313" key="2">
    <source>
        <dbReference type="EMBL" id="KFD18468.1"/>
    </source>
</evidence>
<dbReference type="Proteomes" id="UP000028602">
    <property type="component" value="Unassembled WGS sequence"/>
</dbReference>
<keyword evidence="1" id="KW-0732">Signal</keyword>